<feature type="region of interest" description="Disordered" evidence="1">
    <location>
        <begin position="217"/>
        <end position="304"/>
    </location>
</feature>
<dbReference type="InterPro" id="IPR036514">
    <property type="entry name" value="SGNH_hydro_sf"/>
</dbReference>
<reference evidence="2" key="1">
    <citation type="submission" date="2001-03" db="EMBL/GenBank/DDBJ databases">
        <title>A gene in amphioxus, Branchiostoma belcheri tsingtaunese.</title>
        <authorList>
            <person name="Zhang Y."/>
            <person name="Mao B."/>
            <person name="Zhang H."/>
        </authorList>
    </citation>
    <scope>NUCLEOTIDE SEQUENCE</scope>
</reference>
<gene>
    <name evidence="2" type="primary">sfy1</name>
</gene>
<dbReference type="AlphaFoldDB" id="Q9BID7"/>
<feature type="compositionally biased region" description="Basic and acidic residues" evidence="1">
    <location>
        <begin position="248"/>
        <end position="295"/>
    </location>
</feature>
<feature type="compositionally biased region" description="Polar residues" evidence="1">
    <location>
        <begin position="32"/>
        <end position="44"/>
    </location>
</feature>
<name>Q9BID7_BRABE</name>
<proteinExistence type="evidence at transcript level"/>
<organism evidence="2">
    <name type="scientific">Branchiostoma belcheri tsingtauense</name>
    <dbReference type="NCBI Taxonomy" id="155462"/>
    <lineage>
        <taxon>Eukaryota</taxon>
        <taxon>Metazoa</taxon>
        <taxon>Chordata</taxon>
        <taxon>Cephalochordata</taxon>
        <taxon>Leptocardii</taxon>
        <taxon>Amphioxiformes</taxon>
        <taxon>Branchiostomatidae</taxon>
        <taxon>Branchiostoma</taxon>
    </lineage>
</organism>
<feature type="compositionally biased region" description="Basic and acidic residues" evidence="1">
    <location>
        <begin position="217"/>
        <end position="232"/>
    </location>
</feature>
<dbReference type="Gene3D" id="3.40.50.1110">
    <property type="entry name" value="SGNH hydrolase"/>
    <property type="match status" value="1"/>
</dbReference>
<feature type="compositionally biased region" description="Polar residues" evidence="1">
    <location>
        <begin position="235"/>
        <end position="245"/>
    </location>
</feature>
<evidence type="ECO:0000313" key="2">
    <source>
        <dbReference type="EMBL" id="AAK21973.1"/>
    </source>
</evidence>
<evidence type="ECO:0000256" key="1">
    <source>
        <dbReference type="SAM" id="MobiDB-lite"/>
    </source>
</evidence>
<protein>
    <submittedName>
        <fullName evidence="2">Sfy1</fullName>
    </submittedName>
</protein>
<dbReference type="EMBL" id="AY028372">
    <property type="protein sequence ID" value="AAK21973.1"/>
    <property type="molecule type" value="mRNA"/>
</dbReference>
<sequence length="325" mass="37357">MDPGVANANAATQPATETMVEEINSDIEPTQRVLSQERQQTPTEGSKEVRVYADSIWNAVNIARMFPNLSTHKEKTSTILSATKKLETVNDPGTSYAILHVGSNDLDNTRRDDSSVQDCLQKTEELVSRAKTSFPNATIILSQVLPRGQNPDSTLNENIKNYNQSVLRKYKDDEKMLYIRHKKLSTSRHLYKRDGIHLDDITGTSLLVADVKRTIRSKENSHRPDNIRENRGQHSRSTGESTPLPSHSRPERDNSTTHPRPEQDVNRRQHFRDRDRNPRRPWRADADFPASERSRRPNYHRPQINTPHEDIINLAYRLKELLNNF</sequence>
<accession>Q9BID7</accession>
<feature type="region of interest" description="Disordered" evidence="1">
    <location>
        <begin position="1"/>
        <end position="47"/>
    </location>
</feature>
<dbReference type="SUPFAM" id="SSF52266">
    <property type="entry name" value="SGNH hydrolase"/>
    <property type="match status" value="1"/>
</dbReference>